<dbReference type="InterPro" id="IPR025713">
    <property type="entry name" value="MotB-like_N_dom"/>
</dbReference>
<evidence type="ECO:0000256" key="3">
    <source>
        <dbReference type="ARBA" id="ARBA00022475"/>
    </source>
</evidence>
<comment type="subcellular location">
    <subcellularLocation>
        <location evidence="1">Cell membrane</location>
        <topology evidence="1">Single-pass membrane protein</topology>
    </subcellularLocation>
</comment>
<dbReference type="Pfam" id="PF00691">
    <property type="entry name" value="OmpA"/>
    <property type="match status" value="1"/>
</dbReference>
<accession>D0KZJ9</accession>
<evidence type="ECO:0000256" key="7">
    <source>
        <dbReference type="PROSITE-ProRule" id="PRU00473"/>
    </source>
</evidence>
<gene>
    <name evidence="11" type="ordered locus">Hneap_1036</name>
</gene>
<evidence type="ECO:0000256" key="2">
    <source>
        <dbReference type="ARBA" id="ARBA00008914"/>
    </source>
</evidence>
<keyword evidence="4 9" id="KW-0812">Transmembrane</keyword>
<evidence type="ECO:0000256" key="6">
    <source>
        <dbReference type="ARBA" id="ARBA00023136"/>
    </source>
</evidence>
<evidence type="ECO:0000256" key="1">
    <source>
        <dbReference type="ARBA" id="ARBA00004162"/>
    </source>
</evidence>
<dbReference type="InterPro" id="IPR036737">
    <property type="entry name" value="OmpA-like_sf"/>
</dbReference>
<organism evidence="11 12">
    <name type="scientific">Halothiobacillus neapolitanus (strain ATCC 23641 / DSM 15147 / CIP 104769 / NCIMB 8539 / c2)</name>
    <name type="common">Thiobacillus neapolitanus</name>
    <dbReference type="NCBI Taxonomy" id="555778"/>
    <lineage>
        <taxon>Bacteria</taxon>
        <taxon>Pseudomonadati</taxon>
        <taxon>Pseudomonadota</taxon>
        <taxon>Gammaproteobacteria</taxon>
        <taxon>Chromatiales</taxon>
        <taxon>Halothiobacillaceae</taxon>
        <taxon>Halothiobacillus</taxon>
    </lineage>
</organism>
<dbReference type="GO" id="GO:0005886">
    <property type="term" value="C:plasma membrane"/>
    <property type="evidence" value="ECO:0007669"/>
    <property type="project" value="UniProtKB-SubCell"/>
</dbReference>
<dbReference type="Gene3D" id="3.30.1330.60">
    <property type="entry name" value="OmpA-like domain"/>
    <property type="match status" value="1"/>
</dbReference>
<evidence type="ECO:0000259" key="10">
    <source>
        <dbReference type="PROSITE" id="PS51123"/>
    </source>
</evidence>
<evidence type="ECO:0000256" key="4">
    <source>
        <dbReference type="ARBA" id="ARBA00022692"/>
    </source>
</evidence>
<dbReference type="STRING" id="555778.Hneap_1036"/>
<dbReference type="InterPro" id="IPR050330">
    <property type="entry name" value="Bact_OuterMem_StrucFunc"/>
</dbReference>
<feature type="region of interest" description="Disordered" evidence="8">
    <location>
        <begin position="295"/>
        <end position="358"/>
    </location>
</feature>
<dbReference type="EMBL" id="CP001801">
    <property type="protein sequence ID" value="ACX95872.1"/>
    <property type="molecule type" value="Genomic_DNA"/>
</dbReference>
<dbReference type="eggNOG" id="COG1360">
    <property type="taxonomic scope" value="Bacteria"/>
</dbReference>
<sequence length="358" mass="38996">MAEQPDQSKPIIIKKVSKGHGGHHGGAWKIAYADFVTAMMAFFLLMWLLGSVGEVKLKGIADYFNNPVKVTLEGGPSAGMSVSLIDAGGEDLTRKEGQVRNGSEPPAKIETDQKKMTEEEARKKIEEEDKKRIENLKKELESLINVDPALKAYKDQIKLDMTRDGLRIQIIDQANRPMFKISSSRLEPYAAEILKKLAPVINKLPNRLSITGHTDSLPYNGVDRTNWELSADRANAARRELVQDGYDESKLLRVVGMAAALPFIPSDPADPRNRRISIIVMNDSAAERVLHPMDFGADKTTDKPESNASATTAPADLIQTPATPTTSTPETTIEGITGTITNPGIVPPAPAQPATAKP</sequence>
<evidence type="ECO:0000256" key="9">
    <source>
        <dbReference type="SAM" id="Phobius"/>
    </source>
</evidence>
<dbReference type="Pfam" id="PF13677">
    <property type="entry name" value="MotB_plug"/>
    <property type="match status" value="1"/>
</dbReference>
<name>D0KZJ9_HALNC</name>
<dbReference type="HOGENOM" id="CLU_016890_3_1_6"/>
<dbReference type="Proteomes" id="UP000009102">
    <property type="component" value="Chromosome"/>
</dbReference>
<keyword evidence="12" id="KW-1185">Reference proteome</keyword>
<feature type="region of interest" description="Disordered" evidence="8">
    <location>
        <begin position="94"/>
        <end position="122"/>
    </location>
</feature>
<keyword evidence="3" id="KW-1003">Cell membrane</keyword>
<protein>
    <submittedName>
        <fullName evidence="11">OmpA/MotB domain protein</fullName>
    </submittedName>
</protein>
<feature type="transmembrane region" description="Helical" evidence="9">
    <location>
        <begin position="30"/>
        <end position="49"/>
    </location>
</feature>
<feature type="compositionally biased region" description="Basic and acidic residues" evidence="8">
    <location>
        <begin position="107"/>
        <end position="122"/>
    </location>
</feature>
<comment type="similarity">
    <text evidence="2">Belongs to the MotB family.</text>
</comment>
<dbReference type="OrthoDB" id="9809186at2"/>
<dbReference type="CDD" id="cd07185">
    <property type="entry name" value="OmpA_C-like"/>
    <property type="match status" value="1"/>
</dbReference>
<dbReference type="PANTHER" id="PTHR30329">
    <property type="entry name" value="STATOR ELEMENT OF FLAGELLAR MOTOR COMPLEX"/>
    <property type="match status" value="1"/>
</dbReference>
<dbReference type="PANTHER" id="PTHR30329:SF21">
    <property type="entry name" value="LIPOPROTEIN YIAD-RELATED"/>
    <property type="match status" value="1"/>
</dbReference>
<keyword evidence="5 9" id="KW-1133">Transmembrane helix</keyword>
<evidence type="ECO:0000313" key="11">
    <source>
        <dbReference type="EMBL" id="ACX95872.1"/>
    </source>
</evidence>
<dbReference type="RefSeq" id="WP_012823908.1">
    <property type="nucleotide sequence ID" value="NC_013422.1"/>
</dbReference>
<feature type="domain" description="OmpA-like" evidence="10">
    <location>
        <begin position="166"/>
        <end position="284"/>
    </location>
</feature>
<dbReference type="AlphaFoldDB" id="D0KZJ9"/>
<feature type="compositionally biased region" description="Basic and acidic residues" evidence="8">
    <location>
        <begin position="295"/>
        <end position="305"/>
    </location>
</feature>
<dbReference type="InterPro" id="IPR006665">
    <property type="entry name" value="OmpA-like"/>
</dbReference>
<dbReference type="KEGG" id="hna:Hneap_1036"/>
<evidence type="ECO:0000256" key="5">
    <source>
        <dbReference type="ARBA" id="ARBA00022989"/>
    </source>
</evidence>
<evidence type="ECO:0000256" key="8">
    <source>
        <dbReference type="SAM" id="MobiDB-lite"/>
    </source>
</evidence>
<evidence type="ECO:0000313" key="12">
    <source>
        <dbReference type="Proteomes" id="UP000009102"/>
    </source>
</evidence>
<keyword evidence="6 7" id="KW-0472">Membrane</keyword>
<dbReference type="SUPFAM" id="SSF103088">
    <property type="entry name" value="OmpA-like"/>
    <property type="match status" value="1"/>
</dbReference>
<reference evidence="11 12" key="1">
    <citation type="submission" date="2009-10" db="EMBL/GenBank/DDBJ databases">
        <title>Complete sequence of Halothiobacillus neapolitanus c2.</title>
        <authorList>
            <consortium name="US DOE Joint Genome Institute"/>
            <person name="Lucas S."/>
            <person name="Copeland A."/>
            <person name="Lapidus A."/>
            <person name="Glavina del Rio T."/>
            <person name="Tice H."/>
            <person name="Bruce D."/>
            <person name="Goodwin L."/>
            <person name="Pitluck S."/>
            <person name="Davenport K."/>
            <person name="Brettin T."/>
            <person name="Detter J.C."/>
            <person name="Han C."/>
            <person name="Tapia R."/>
            <person name="Larimer F."/>
            <person name="Land M."/>
            <person name="Hauser L."/>
            <person name="Kyrpides N."/>
            <person name="Mikhailova N."/>
            <person name="Kerfeld C."/>
            <person name="Cannon G."/>
            <person name="Heinhort S."/>
        </authorList>
    </citation>
    <scope>NUCLEOTIDE SEQUENCE [LARGE SCALE GENOMIC DNA]</scope>
    <source>
        <strain evidence="12">ATCC 23641 / c2</strain>
    </source>
</reference>
<feature type="compositionally biased region" description="Low complexity" evidence="8">
    <location>
        <begin position="320"/>
        <end position="344"/>
    </location>
</feature>
<proteinExistence type="inferred from homology"/>
<dbReference type="NCBIfam" id="NF006548">
    <property type="entry name" value="PRK09041.1"/>
    <property type="match status" value="1"/>
</dbReference>
<dbReference type="PROSITE" id="PS51123">
    <property type="entry name" value="OMPA_2"/>
    <property type="match status" value="1"/>
</dbReference>